<dbReference type="EMBL" id="JAANIU010005434">
    <property type="protein sequence ID" value="KAG1547629.1"/>
    <property type="molecule type" value="Genomic_DNA"/>
</dbReference>
<name>A0A9P6YG83_9FUNG</name>
<dbReference type="Proteomes" id="UP000740926">
    <property type="component" value="Unassembled WGS sequence"/>
</dbReference>
<reference evidence="2 3" key="1">
    <citation type="journal article" date="2020" name="Microb. Genom.">
        <title>Genetic diversity of clinical and environmental Mucorales isolates obtained from an investigation of mucormycosis cases among solid organ transplant recipients.</title>
        <authorList>
            <person name="Nguyen M.H."/>
            <person name="Kaul D."/>
            <person name="Muto C."/>
            <person name="Cheng S.J."/>
            <person name="Richter R.A."/>
            <person name="Bruno V.M."/>
            <person name="Liu G."/>
            <person name="Beyhan S."/>
            <person name="Sundermann A.J."/>
            <person name="Mounaud S."/>
            <person name="Pasculle A.W."/>
            <person name="Nierman W.C."/>
            <person name="Driscoll E."/>
            <person name="Cumbie R."/>
            <person name="Clancy C.J."/>
            <person name="Dupont C.L."/>
        </authorList>
    </citation>
    <scope>NUCLEOTIDE SEQUENCE [LARGE SCALE GENOMIC DNA]</scope>
    <source>
        <strain evidence="2 3">GL24</strain>
    </source>
</reference>
<protein>
    <submittedName>
        <fullName evidence="2">Uncharacterized protein</fullName>
    </submittedName>
</protein>
<dbReference type="AlphaFoldDB" id="A0A9P6YG83"/>
<evidence type="ECO:0000256" key="1">
    <source>
        <dbReference type="SAM" id="MobiDB-lite"/>
    </source>
</evidence>
<comment type="caution">
    <text evidence="2">The sequence shown here is derived from an EMBL/GenBank/DDBJ whole genome shotgun (WGS) entry which is preliminary data.</text>
</comment>
<proteinExistence type="predicted"/>
<sequence length="104" mass="11433">MAIAFRYGMLKLRQKLSSSSPWNCSRVGRTVRSTSRTSSLLLLRNSATTSTIGAIAWRIARASAGATRRLLSRAKMKPTASTPSSPARRTSPARVMPQNLMRVR</sequence>
<feature type="region of interest" description="Disordered" evidence="1">
    <location>
        <begin position="71"/>
        <end position="104"/>
    </location>
</feature>
<evidence type="ECO:0000313" key="3">
    <source>
        <dbReference type="Proteomes" id="UP000740926"/>
    </source>
</evidence>
<evidence type="ECO:0000313" key="2">
    <source>
        <dbReference type="EMBL" id="KAG1547629.1"/>
    </source>
</evidence>
<feature type="compositionally biased region" description="Low complexity" evidence="1">
    <location>
        <begin position="78"/>
        <end position="94"/>
    </location>
</feature>
<organism evidence="2 3">
    <name type="scientific">Rhizopus delemar</name>
    <dbReference type="NCBI Taxonomy" id="936053"/>
    <lineage>
        <taxon>Eukaryota</taxon>
        <taxon>Fungi</taxon>
        <taxon>Fungi incertae sedis</taxon>
        <taxon>Mucoromycota</taxon>
        <taxon>Mucoromycotina</taxon>
        <taxon>Mucoromycetes</taxon>
        <taxon>Mucorales</taxon>
        <taxon>Mucorineae</taxon>
        <taxon>Rhizopodaceae</taxon>
        <taxon>Rhizopus</taxon>
    </lineage>
</organism>
<keyword evidence="3" id="KW-1185">Reference proteome</keyword>
<accession>A0A9P6YG83</accession>
<gene>
    <name evidence="2" type="ORF">G6F50_013527</name>
</gene>